<gene>
    <name evidence="1" type="ORF">EI77_04333</name>
</gene>
<evidence type="ECO:0000313" key="2">
    <source>
        <dbReference type="Proteomes" id="UP000295662"/>
    </source>
</evidence>
<sequence>MRVFSEKSNFLTENRSFYWPVRIALWSEKGGFLVSTVGDQGLHSLTQHGNRGHFLAPDGKFATGCKTRAGICRGVIAF</sequence>
<dbReference type="Proteomes" id="UP000295662">
    <property type="component" value="Unassembled WGS sequence"/>
</dbReference>
<proteinExistence type="predicted"/>
<accession>A0A4R7RJG1</accession>
<comment type="caution">
    <text evidence="1">The sequence shown here is derived from an EMBL/GenBank/DDBJ whole genome shotgun (WGS) entry which is preliminary data.</text>
</comment>
<organism evidence="1 2">
    <name type="scientific">Prosthecobacter fusiformis</name>
    <dbReference type="NCBI Taxonomy" id="48464"/>
    <lineage>
        <taxon>Bacteria</taxon>
        <taxon>Pseudomonadati</taxon>
        <taxon>Verrucomicrobiota</taxon>
        <taxon>Verrucomicrobiia</taxon>
        <taxon>Verrucomicrobiales</taxon>
        <taxon>Verrucomicrobiaceae</taxon>
        <taxon>Prosthecobacter</taxon>
    </lineage>
</organism>
<name>A0A4R7RJG1_9BACT</name>
<protein>
    <submittedName>
        <fullName evidence="1">Uncharacterized protein</fullName>
    </submittedName>
</protein>
<dbReference type="EMBL" id="SOCA01000012">
    <property type="protein sequence ID" value="TDU64149.1"/>
    <property type="molecule type" value="Genomic_DNA"/>
</dbReference>
<evidence type="ECO:0000313" key="1">
    <source>
        <dbReference type="EMBL" id="TDU64149.1"/>
    </source>
</evidence>
<dbReference type="AlphaFoldDB" id="A0A4R7RJG1"/>
<keyword evidence="2" id="KW-1185">Reference proteome</keyword>
<reference evidence="1 2" key="1">
    <citation type="submission" date="2019-03" db="EMBL/GenBank/DDBJ databases">
        <title>Genomic Encyclopedia of Archaeal and Bacterial Type Strains, Phase II (KMG-II): from individual species to whole genera.</title>
        <authorList>
            <person name="Goeker M."/>
        </authorList>
    </citation>
    <scope>NUCLEOTIDE SEQUENCE [LARGE SCALE GENOMIC DNA]</scope>
    <source>
        <strain evidence="1 2">ATCC 25309</strain>
    </source>
</reference>